<feature type="region of interest" description="Disordered" evidence="1">
    <location>
        <begin position="1"/>
        <end position="23"/>
    </location>
</feature>
<organism evidence="2 3">
    <name type="scientific">Mikania micrantha</name>
    <name type="common">bitter vine</name>
    <dbReference type="NCBI Taxonomy" id="192012"/>
    <lineage>
        <taxon>Eukaryota</taxon>
        <taxon>Viridiplantae</taxon>
        <taxon>Streptophyta</taxon>
        <taxon>Embryophyta</taxon>
        <taxon>Tracheophyta</taxon>
        <taxon>Spermatophyta</taxon>
        <taxon>Magnoliopsida</taxon>
        <taxon>eudicotyledons</taxon>
        <taxon>Gunneridae</taxon>
        <taxon>Pentapetalae</taxon>
        <taxon>asterids</taxon>
        <taxon>campanulids</taxon>
        <taxon>Asterales</taxon>
        <taxon>Asteraceae</taxon>
        <taxon>Asteroideae</taxon>
        <taxon>Heliantheae alliance</taxon>
        <taxon>Eupatorieae</taxon>
        <taxon>Mikania</taxon>
    </lineage>
</organism>
<protein>
    <submittedName>
        <fullName evidence="2">Uncharacterized protein</fullName>
    </submittedName>
</protein>
<accession>A0A5N6LT83</accession>
<keyword evidence="3" id="KW-1185">Reference proteome</keyword>
<evidence type="ECO:0000256" key="1">
    <source>
        <dbReference type="SAM" id="MobiDB-lite"/>
    </source>
</evidence>
<proteinExistence type="predicted"/>
<comment type="caution">
    <text evidence="2">The sequence shown here is derived from an EMBL/GenBank/DDBJ whole genome shotgun (WGS) entry which is preliminary data.</text>
</comment>
<dbReference type="Proteomes" id="UP000326396">
    <property type="component" value="Linkage Group LG8"/>
</dbReference>
<name>A0A5N6LT83_9ASTR</name>
<sequence>MLKIIKGMKRDSKPDVIEPPPVPNCPPDVTAMARTIAPQTNVIEVTPLLKDVPEALQNTGAIDGDPDEDDMQLCT</sequence>
<gene>
    <name evidence="2" type="ORF">E3N88_38163</name>
</gene>
<evidence type="ECO:0000313" key="3">
    <source>
        <dbReference type="Proteomes" id="UP000326396"/>
    </source>
</evidence>
<dbReference type="EMBL" id="SZYD01000018">
    <property type="protein sequence ID" value="KAD2804786.1"/>
    <property type="molecule type" value="Genomic_DNA"/>
</dbReference>
<evidence type="ECO:0000313" key="2">
    <source>
        <dbReference type="EMBL" id="KAD2804786.1"/>
    </source>
</evidence>
<reference evidence="2 3" key="1">
    <citation type="submission" date="2019-05" db="EMBL/GenBank/DDBJ databases">
        <title>Mikania micrantha, genome provides insights into the molecular mechanism of rapid growth.</title>
        <authorList>
            <person name="Liu B."/>
        </authorList>
    </citation>
    <scope>NUCLEOTIDE SEQUENCE [LARGE SCALE GENOMIC DNA]</scope>
    <source>
        <strain evidence="2">NLD-2019</strain>
        <tissue evidence="2">Leaf</tissue>
    </source>
</reference>
<dbReference type="AlphaFoldDB" id="A0A5N6LT83"/>